<organism evidence="6 7">
    <name type="scientific">Ectocarpus siliculosus</name>
    <name type="common">Brown alga</name>
    <name type="synonym">Conferva siliculosa</name>
    <dbReference type="NCBI Taxonomy" id="2880"/>
    <lineage>
        <taxon>Eukaryota</taxon>
        <taxon>Sar</taxon>
        <taxon>Stramenopiles</taxon>
        <taxon>Ochrophyta</taxon>
        <taxon>PX clade</taxon>
        <taxon>Phaeophyceae</taxon>
        <taxon>Ectocarpales</taxon>
        <taxon>Ectocarpaceae</taxon>
        <taxon>Ectocarpus</taxon>
    </lineage>
</organism>
<dbReference type="STRING" id="2880.D7FJZ4"/>
<keyword evidence="4" id="KW-0547">Nucleotide-binding</keyword>
<dbReference type="CDD" id="cd24003">
    <property type="entry name" value="ASKHA_NBD_GDA1_CD39_NTPase"/>
    <property type="match status" value="1"/>
</dbReference>
<feature type="compositionally biased region" description="Polar residues" evidence="5">
    <location>
        <begin position="204"/>
        <end position="213"/>
    </location>
</feature>
<dbReference type="PANTHER" id="PTHR11782:SF83">
    <property type="entry name" value="GUANOSINE-DIPHOSPHATASE"/>
    <property type="match status" value="1"/>
</dbReference>
<dbReference type="EMBL" id="FN649738">
    <property type="protein sequence ID" value="CBJ49083.1"/>
    <property type="molecule type" value="Genomic_DNA"/>
</dbReference>
<reference evidence="6 7" key="1">
    <citation type="journal article" date="2010" name="Nature">
        <title>The Ectocarpus genome and the independent evolution of multicellularity in brown algae.</title>
        <authorList>
            <person name="Cock J.M."/>
            <person name="Sterck L."/>
            <person name="Rouze P."/>
            <person name="Scornet D."/>
            <person name="Allen A.E."/>
            <person name="Amoutzias G."/>
            <person name="Anthouard V."/>
            <person name="Artiguenave F."/>
            <person name="Aury J.M."/>
            <person name="Badger J.H."/>
            <person name="Beszteri B."/>
            <person name="Billiau K."/>
            <person name="Bonnet E."/>
            <person name="Bothwell J.H."/>
            <person name="Bowler C."/>
            <person name="Boyen C."/>
            <person name="Brownlee C."/>
            <person name="Carrano C.J."/>
            <person name="Charrier B."/>
            <person name="Cho G.Y."/>
            <person name="Coelho S.M."/>
            <person name="Collen J."/>
            <person name="Corre E."/>
            <person name="Da Silva C."/>
            <person name="Delage L."/>
            <person name="Delaroque N."/>
            <person name="Dittami S.M."/>
            <person name="Doulbeau S."/>
            <person name="Elias M."/>
            <person name="Farnham G."/>
            <person name="Gachon C.M."/>
            <person name="Gschloessl B."/>
            <person name="Heesch S."/>
            <person name="Jabbari K."/>
            <person name="Jubin C."/>
            <person name="Kawai H."/>
            <person name="Kimura K."/>
            <person name="Kloareg B."/>
            <person name="Kupper F.C."/>
            <person name="Lang D."/>
            <person name="Le Bail A."/>
            <person name="Leblanc C."/>
            <person name="Lerouge P."/>
            <person name="Lohr M."/>
            <person name="Lopez P.J."/>
            <person name="Martens C."/>
            <person name="Maumus F."/>
            <person name="Michel G."/>
            <person name="Miranda-Saavedra D."/>
            <person name="Morales J."/>
            <person name="Moreau H."/>
            <person name="Motomura T."/>
            <person name="Nagasato C."/>
            <person name="Napoli C.A."/>
            <person name="Nelson D.R."/>
            <person name="Nyvall-Collen P."/>
            <person name="Peters A.F."/>
            <person name="Pommier C."/>
            <person name="Potin P."/>
            <person name="Poulain J."/>
            <person name="Quesneville H."/>
            <person name="Read B."/>
            <person name="Rensing S.A."/>
            <person name="Ritter A."/>
            <person name="Rousvoal S."/>
            <person name="Samanta M."/>
            <person name="Samson G."/>
            <person name="Schroeder D.C."/>
            <person name="Segurens B."/>
            <person name="Strittmatter M."/>
            <person name="Tonon T."/>
            <person name="Tregear J.W."/>
            <person name="Valentin K."/>
            <person name="von Dassow P."/>
            <person name="Yamagishi T."/>
            <person name="Van de Peer Y."/>
            <person name="Wincker P."/>
        </authorList>
    </citation>
    <scope>NUCLEOTIDE SEQUENCE [LARGE SCALE GENOMIC DNA]</scope>
    <source>
        <strain evidence="7">Ec32 / CCAP1310/4</strain>
    </source>
</reference>
<dbReference type="GO" id="GO:0009134">
    <property type="term" value="P:nucleoside diphosphate catabolic process"/>
    <property type="evidence" value="ECO:0007669"/>
    <property type="project" value="TreeGrafter"/>
</dbReference>
<dbReference type="OrthoDB" id="6372431at2759"/>
<feature type="compositionally biased region" description="Low complexity" evidence="5">
    <location>
        <begin position="193"/>
        <end position="203"/>
    </location>
</feature>
<evidence type="ECO:0000256" key="3">
    <source>
        <dbReference type="PIRSR" id="PIRSR600407-1"/>
    </source>
</evidence>
<comment type="similarity">
    <text evidence="1">Belongs to the GDA1/CD39 NTPase family.</text>
</comment>
<protein>
    <submittedName>
        <fullName evidence="6">Uncharacterized protein</fullName>
    </submittedName>
</protein>
<feature type="region of interest" description="Disordered" evidence="5">
    <location>
        <begin position="156"/>
        <end position="175"/>
    </location>
</feature>
<evidence type="ECO:0000256" key="2">
    <source>
        <dbReference type="ARBA" id="ARBA00022801"/>
    </source>
</evidence>
<dbReference type="AlphaFoldDB" id="D7FJZ4"/>
<keyword evidence="7" id="KW-1185">Reference proteome</keyword>
<dbReference type="OMA" id="VACRTEE"/>
<dbReference type="Proteomes" id="UP000002630">
    <property type="component" value="Linkage Group LG13"/>
</dbReference>
<dbReference type="InParanoid" id="D7FJZ4"/>
<dbReference type="EMBL" id="FN647992">
    <property type="protein sequence ID" value="CBJ49083.1"/>
    <property type="molecule type" value="Genomic_DNA"/>
</dbReference>
<evidence type="ECO:0000256" key="4">
    <source>
        <dbReference type="PIRSR" id="PIRSR600407-2"/>
    </source>
</evidence>
<feature type="region of interest" description="Disordered" evidence="5">
    <location>
        <begin position="188"/>
        <end position="220"/>
    </location>
</feature>
<proteinExistence type="inferred from homology"/>
<dbReference type="GO" id="GO:0017110">
    <property type="term" value="F:nucleoside diphosphate phosphatase activity"/>
    <property type="evidence" value="ECO:0007669"/>
    <property type="project" value="TreeGrafter"/>
</dbReference>
<accession>D7FJZ4</accession>
<evidence type="ECO:0000256" key="1">
    <source>
        <dbReference type="ARBA" id="ARBA00009283"/>
    </source>
</evidence>
<feature type="active site" description="Proton acceptor" evidence="3">
    <location>
        <position position="108"/>
    </location>
</feature>
<dbReference type="InterPro" id="IPR000407">
    <property type="entry name" value="GDA1_CD39_NTPase"/>
</dbReference>
<evidence type="ECO:0000313" key="6">
    <source>
        <dbReference type="EMBL" id="CBJ49083.1"/>
    </source>
</evidence>
<keyword evidence="2" id="KW-0378">Hydrolase</keyword>
<dbReference type="Pfam" id="PF01150">
    <property type="entry name" value="GDA1_CD39"/>
    <property type="match status" value="2"/>
</dbReference>
<sequence>MAAQRGQSLKFSGAAGGKIEPGLSSFAASPKDAAEYMLPLLAKASELVPRERHPATKVLIKSTAGMRLLPLEVQEAIYDEVHAALVGNPLFPFAVDRGDVGTLDGDMEAFYAVLSANFLAGRIDALMHPTGHASGEIGALDMGGASTQIIFRHKAAGRPEHADEDEAAENDARNDRPCYHQQPSAAVANYDGNTNTTTTTTTTCSPRGSSSVVPTRDRNGTCTVPEGEGGCADGEGGRGPVDTVPVSRADFWGASHLGYGVAEVRLRMWDLLVETPPVPEGDEHGDVVNPCSFVGRVDEWKGRPLIGSGDHVVCEKIVAEVLWGRGGDEEEEKRGLCGMAADQPPCGIGGVSMPALNGDFLAMSVFFYAMHCLHALGPAELAAWPRPTLFELRDAARGFCGMEWRALQSRKDAVSAQDVLFSTSEEGLPHRCVEVVYMTTLLRDGYGFPEHSRNVAYALEAGGMEREIKEEAAAAAAAAFAAPERKGRPHNVPSAEAVVAFVVSFAGRFSGGSFFVY</sequence>
<evidence type="ECO:0000256" key="5">
    <source>
        <dbReference type="SAM" id="MobiDB-lite"/>
    </source>
</evidence>
<dbReference type="eggNOG" id="KOG1386">
    <property type="taxonomic scope" value="Eukaryota"/>
</dbReference>
<dbReference type="GO" id="GO:0016020">
    <property type="term" value="C:membrane"/>
    <property type="evidence" value="ECO:0007669"/>
    <property type="project" value="TreeGrafter"/>
</dbReference>
<dbReference type="GO" id="GO:0005524">
    <property type="term" value="F:ATP binding"/>
    <property type="evidence" value="ECO:0007669"/>
    <property type="project" value="UniProtKB-KW"/>
</dbReference>
<gene>
    <name evidence="6" type="ORF">Esi_0139_0018</name>
</gene>
<feature type="binding site" evidence="4">
    <location>
        <begin position="144"/>
        <end position="148"/>
    </location>
    <ligand>
        <name>ATP</name>
        <dbReference type="ChEBI" id="CHEBI:30616"/>
    </ligand>
</feature>
<keyword evidence="4" id="KW-0067">ATP-binding</keyword>
<dbReference type="PANTHER" id="PTHR11782">
    <property type="entry name" value="ADENOSINE/GUANOSINE DIPHOSPHATASE"/>
    <property type="match status" value="1"/>
</dbReference>
<dbReference type="Gene3D" id="3.30.420.40">
    <property type="match status" value="1"/>
</dbReference>
<name>D7FJZ4_ECTSI</name>
<dbReference type="Gene3D" id="3.30.420.150">
    <property type="entry name" value="Exopolyphosphatase. Domain 2"/>
    <property type="match status" value="2"/>
</dbReference>
<evidence type="ECO:0000313" key="7">
    <source>
        <dbReference type="Proteomes" id="UP000002630"/>
    </source>
</evidence>